<comment type="caution">
    <text evidence="2">The sequence shown here is derived from an EMBL/GenBank/DDBJ whole genome shotgun (WGS) entry which is preliminary data.</text>
</comment>
<dbReference type="AlphaFoldDB" id="A0AA41PWJ9"/>
<organism evidence="2 3">
    <name type="scientific">Yinghuangia soli</name>
    <dbReference type="NCBI Taxonomy" id="2908204"/>
    <lineage>
        <taxon>Bacteria</taxon>
        <taxon>Bacillati</taxon>
        <taxon>Actinomycetota</taxon>
        <taxon>Actinomycetes</taxon>
        <taxon>Kitasatosporales</taxon>
        <taxon>Streptomycetaceae</taxon>
        <taxon>Yinghuangia</taxon>
    </lineage>
</organism>
<dbReference type="InterPro" id="IPR021224">
    <property type="entry name" value="DUF2690"/>
</dbReference>
<evidence type="ECO:0000313" key="3">
    <source>
        <dbReference type="Proteomes" id="UP001165378"/>
    </source>
</evidence>
<protein>
    <submittedName>
        <fullName evidence="2">YjfA family protein</fullName>
    </submittedName>
</protein>
<evidence type="ECO:0000256" key="1">
    <source>
        <dbReference type="SAM" id="SignalP"/>
    </source>
</evidence>
<keyword evidence="1" id="KW-0732">Signal</keyword>
<accession>A0AA41PWJ9</accession>
<proteinExistence type="predicted"/>
<dbReference type="Proteomes" id="UP001165378">
    <property type="component" value="Unassembled WGS sequence"/>
</dbReference>
<feature type="chain" id="PRO_5041421510" evidence="1">
    <location>
        <begin position="30"/>
        <end position="156"/>
    </location>
</feature>
<sequence length="156" mass="15997">MTRSAATIAGTTGALFGAQVGLGALPAQAYDAPYDGTDPGSYVNGVKCADTGSPVRSAPLTSPGGSSGTVYLYYSTACRTTWAKIVTGAPACQPGVDYCGSATVHRNSDGKEMTCNIPTGKSACYTKQVNDANVTSYATAHYDNGPWTFYGTTGSY</sequence>
<feature type="signal peptide" evidence="1">
    <location>
        <begin position="1"/>
        <end position="29"/>
    </location>
</feature>
<gene>
    <name evidence="2" type="ORF">LZ495_07450</name>
</gene>
<dbReference type="RefSeq" id="WP_235051202.1">
    <property type="nucleotide sequence ID" value="NZ_JAKFHA010000003.1"/>
</dbReference>
<reference evidence="2" key="1">
    <citation type="submission" date="2022-01" db="EMBL/GenBank/DDBJ databases">
        <title>Genome-Based Taxonomic Classification of the Phylum Actinobacteria.</title>
        <authorList>
            <person name="Gao Y."/>
        </authorList>
    </citation>
    <scope>NUCLEOTIDE SEQUENCE</scope>
    <source>
        <strain evidence="2">KLBMP 8922</strain>
    </source>
</reference>
<dbReference type="Pfam" id="PF10901">
    <property type="entry name" value="DUF2690"/>
    <property type="match status" value="1"/>
</dbReference>
<dbReference type="EMBL" id="JAKFHA010000003">
    <property type="protein sequence ID" value="MCF2527051.1"/>
    <property type="molecule type" value="Genomic_DNA"/>
</dbReference>
<name>A0AA41PWJ9_9ACTN</name>
<evidence type="ECO:0000313" key="2">
    <source>
        <dbReference type="EMBL" id="MCF2527051.1"/>
    </source>
</evidence>
<keyword evidence="3" id="KW-1185">Reference proteome</keyword>